<sequence>MEVHGGAEIHPQPLEEYLMEQVDVQRRLGSRGKPVLELGPVRTCRPMEKGAHTGAGLMAGLVTPRGTHTGALFLTDCAPRKGPTLEQFVKNCSPWEALMLEKFMRNCLP</sequence>
<keyword evidence="2" id="KW-1185">Reference proteome</keyword>
<name>A0ABQ9CSD3_9PASS</name>
<dbReference type="Proteomes" id="UP001145742">
    <property type="component" value="Unassembled WGS sequence"/>
</dbReference>
<protein>
    <submittedName>
        <fullName evidence="1">Uncharacterized protein</fullName>
    </submittedName>
</protein>
<reference evidence="1" key="1">
    <citation type="submission" date="2019-10" db="EMBL/GenBank/DDBJ databases">
        <authorList>
            <person name="Soares A.E.R."/>
            <person name="Aleixo A."/>
            <person name="Schneider P."/>
            <person name="Miyaki C.Y."/>
            <person name="Schneider M.P."/>
            <person name="Mello C."/>
            <person name="Vasconcelos A.T.R."/>
        </authorList>
    </citation>
    <scope>NUCLEOTIDE SEQUENCE</scope>
    <source>
        <tissue evidence="1">Muscle</tissue>
    </source>
</reference>
<proteinExistence type="predicted"/>
<comment type="caution">
    <text evidence="1">The sequence shown here is derived from an EMBL/GenBank/DDBJ whole genome shotgun (WGS) entry which is preliminary data.</text>
</comment>
<gene>
    <name evidence="1" type="ORF">WISP_142411</name>
</gene>
<evidence type="ECO:0000313" key="2">
    <source>
        <dbReference type="Proteomes" id="UP001145742"/>
    </source>
</evidence>
<accession>A0ABQ9CSD3</accession>
<evidence type="ECO:0000313" key="1">
    <source>
        <dbReference type="EMBL" id="KAJ7404996.1"/>
    </source>
</evidence>
<dbReference type="EMBL" id="WHWB01034736">
    <property type="protein sequence ID" value="KAJ7404996.1"/>
    <property type="molecule type" value="Genomic_DNA"/>
</dbReference>
<organism evidence="1 2">
    <name type="scientific">Willisornis vidua</name>
    <name type="common">Xingu scale-backed antbird</name>
    <dbReference type="NCBI Taxonomy" id="1566151"/>
    <lineage>
        <taxon>Eukaryota</taxon>
        <taxon>Metazoa</taxon>
        <taxon>Chordata</taxon>
        <taxon>Craniata</taxon>
        <taxon>Vertebrata</taxon>
        <taxon>Euteleostomi</taxon>
        <taxon>Archelosauria</taxon>
        <taxon>Archosauria</taxon>
        <taxon>Dinosauria</taxon>
        <taxon>Saurischia</taxon>
        <taxon>Theropoda</taxon>
        <taxon>Coelurosauria</taxon>
        <taxon>Aves</taxon>
        <taxon>Neognathae</taxon>
        <taxon>Neoaves</taxon>
        <taxon>Telluraves</taxon>
        <taxon>Australaves</taxon>
        <taxon>Passeriformes</taxon>
        <taxon>Thamnophilidae</taxon>
        <taxon>Willisornis</taxon>
    </lineage>
</organism>